<evidence type="ECO:0000256" key="6">
    <source>
        <dbReference type="ARBA" id="ARBA00023239"/>
    </source>
</evidence>
<accession>A0A2G5HGU5</accession>
<dbReference type="CDD" id="cd04905">
    <property type="entry name" value="ACT_CM-PDT"/>
    <property type="match status" value="1"/>
</dbReference>
<evidence type="ECO:0000259" key="9">
    <source>
        <dbReference type="PROSITE" id="PS51171"/>
    </source>
</evidence>
<dbReference type="AlphaFoldDB" id="A0A2G5HGU5"/>
<dbReference type="UniPathway" id="UPA00121">
    <property type="reaction ID" value="UER00345"/>
</dbReference>
<keyword evidence="4" id="KW-0057">Aromatic amino acid biosynthesis</keyword>
<reference evidence="12 14" key="2">
    <citation type="submission" date="2023-09" db="EMBL/GenBank/DDBJ databases">
        <title>Complete-Gapless Cercospora beticola genome.</title>
        <authorList>
            <person name="Wyatt N.A."/>
            <person name="Spanner R.E."/>
            <person name="Bolton M.D."/>
        </authorList>
    </citation>
    <scope>NUCLEOTIDE SEQUENCE [LARGE SCALE GENOMIC DNA]</scope>
    <source>
        <strain evidence="12">Cb09-40</strain>
    </source>
</reference>
<reference evidence="11 13" key="1">
    <citation type="submission" date="2015-10" db="EMBL/GenBank/DDBJ databases">
        <title>The cercosporin biosynthetic gene cluster was horizontally transferred to several fungal lineages and shown to be expanded in Cercospora beticola based on microsynteny with recipient genomes.</title>
        <authorList>
            <person name="De Jonge R."/>
            <person name="Ebert M.K."/>
            <person name="Suttle J.C."/>
            <person name="Jurick Ii W.M."/>
            <person name="Secor G.A."/>
            <person name="Thomma B.P."/>
            <person name="Van De Peer Y."/>
            <person name="Bolton M.D."/>
        </authorList>
    </citation>
    <scope>NUCLEOTIDE SEQUENCE [LARGE SCALE GENOMIC DNA]</scope>
    <source>
        <strain evidence="11 13">09-40</strain>
    </source>
</reference>
<feature type="domain" description="ACT" evidence="10">
    <location>
        <begin position="268"/>
        <end position="345"/>
    </location>
</feature>
<evidence type="ECO:0000256" key="8">
    <source>
        <dbReference type="SAM" id="MobiDB-lite"/>
    </source>
</evidence>
<dbReference type="PROSITE" id="PS51671">
    <property type="entry name" value="ACT"/>
    <property type="match status" value="1"/>
</dbReference>
<evidence type="ECO:0000256" key="7">
    <source>
        <dbReference type="ARBA" id="ARBA00047848"/>
    </source>
</evidence>
<dbReference type="GO" id="GO:0009094">
    <property type="term" value="P:L-phenylalanine biosynthetic process"/>
    <property type="evidence" value="ECO:0007669"/>
    <property type="project" value="UniProtKB-UniPathway"/>
</dbReference>
<keyword evidence="5" id="KW-0584">Phenylalanine biosynthesis</keyword>
<evidence type="ECO:0000313" key="12">
    <source>
        <dbReference type="EMBL" id="WPB05773.1"/>
    </source>
</evidence>
<evidence type="ECO:0000313" key="14">
    <source>
        <dbReference type="Proteomes" id="UP001302367"/>
    </source>
</evidence>
<keyword evidence="3" id="KW-0028">Amino-acid biosynthesis</keyword>
<dbReference type="CDD" id="cd13532">
    <property type="entry name" value="PBP2_PDT_like"/>
    <property type="match status" value="1"/>
</dbReference>
<proteinExistence type="predicted"/>
<dbReference type="FunFam" id="3.40.190.10:FF:000034">
    <property type="entry name" value="Chorismate mutase/prephenate dehydratase"/>
    <property type="match status" value="1"/>
</dbReference>
<dbReference type="GO" id="GO:0004664">
    <property type="term" value="F:prephenate dehydratase activity"/>
    <property type="evidence" value="ECO:0007669"/>
    <property type="project" value="UniProtKB-EC"/>
</dbReference>
<comment type="catalytic activity">
    <reaction evidence="7">
        <text>prephenate + H(+) = 3-phenylpyruvate + CO2 + H2O</text>
        <dbReference type="Rhea" id="RHEA:21648"/>
        <dbReference type="ChEBI" id="CHEBI:15377"/>
        <dbReference type="ChEBI" id="CHEBI:15378"/>
        <dbReference type="ChEBI" id="CHEBI:16526"/>
        <dbReference type="ChEBI" id="CHEBI:18005"/>
        <dbReference type="ChEBI" id="CHEBI:29934"/>
        <dbReference type="EC" id="4.2.1.51"/>
    </reaction>
</comment>
<dbReference type="PANTHER" id="PTHR21022:SF19">
    <property type="entry name" value="PREPHENATE DEHYDRATASE-RELATED"/>
    <property type="match status" value="1"/>
</dbReference>
<keyword evidence="6" id="KW-0456">Lyase</keyword>
<dbReference type="Gene3D" id="3.40.190.10">
    <property type="entry name" value="Periplasmic binding protein-like II"/>
    <property type="match status" value="2"/>
</dbReference>
<sequence length="351" mass="38662">MSETQKPAVAFLGPETSYTHQAALSVFPKDKYDLQWQHSIKEVFDLIQNEKVRYGVVPFENSTNGSVVWTLDLFVNAQNLHPDILVEGEVYLPVHHCLLGHSAPADDDGNNSPSHPSVRKLKDSNILPPDSDAITPTQSTPNPQKPRVKPLSSLAHIKKVYSHPQAWGQCKVFLDTYLKGIEKQDCGSTSRGAELVAADETGTSAAIGSRFTGEVYGLDFLAENIQDAEGNTTRFLVLRNTQDVPIDSSPAVSTDSEDQESQKYKTLVTFTVNHGEPGALADCLAVFKKFGLNLTSINSRPSTESAWHYVFFVECVGRKLPEGGKVNNALKELGSVAKEWRWFGSFENKLV</sequence>
<dbReference type="PROSITE" id="PS00857">
    <property type="entry name" value="PREPHENATE_DEHYDR_1"/>
    <property type="match status" value="1"/>
</dbReference>
<dbReference type="Pfam" id="PF00800">
    <property type="entry name" value="PDT"/>
    <property type="match status" value="2"/>
</dbReference>
<comment type="pathway">
    <text evidence="1">Amino-acid biosynthesis; L-phenylalanine biosynthesis; phenylpyruvate from prephenate: step 1/1.</text>
</comment>
<dbReference type="InterPro" id="IPR001086">
    <property type="entry name" value="Preph_deHydtase"/>
</dbReference>
<dbReference type="InterPro" id="IPR045865">
    <property type="entry name" value="ACT-like_dom_sf"/>
</dbReference>
<organism evidence="11 13">
    <name type="scientific">Cercospora beticola</name>
    <name type="common">Sugarbeet leaf spot fungus</name>
    <dbReference type="NCBI Taxonomy" id="122368"/>
    <lineage>
        <taxon>Eukaryota</taxon>
        <taxon>Fungi</taxon>
        <taxon>Dikarya</taxon>
        <taxon>Ascomycota</taxon>
        <taxon>Pezizomycotina</taxon>
        <taxon>Dothideomycetes</taxon>
        <taxon>Dothideomycetidae</taxon>
        <taxon>Mycosphaerellales</taxon>
        <taxon>Mycosphaerellaceae</taxon>
        <taxon>Cercospora</taxon>
    </lineage>
</organism>
<dbReference type="InterPro" id="IPR008242">
    <property type="entry name" value="Chor_mutase/pphenate_deHydtase"/>
</dbReference>
<name>A0A2G5HGU5_CERBT</name>
<evidence type="ECO:0000256" key="4">
    <source>
        <dbReference type="ARBA" id="ARBA00023141"/>
    </source>
</evidence>
<dbReference type="GO" id="GO:0005737">
    <property type="term" value="C:cytoplasm"/>
    <property type="evidence" value="ECO:0007669"/>
    <property type="project" value="TreeGrafter"/>
</dbReference>
<dbReference type="InterPro" id="IPR002912">
    <property type="entry name" value="ACT_dom"/>
</dbReference>
<evidence type="ECO:0000313" key="13">
    <source>
        <dbReference type="Proteomes" id="UP000230605"/>
    </source>
</evidence>
<dbReference type="EMBL" id="CP134190">
    <property type="protein sequence ID" value="WPB05773.1"/>
    <property type="molecule type" value="Genomic_DNA"/>
</dbReference>
<evidence type="ECO:0000256" key="3">
    <source>
        <dbReference type="ARBA" id="ARBA00022605"/>
    </source>
</evidence>
<feature type="domain" description="Prephenate dehydratase" evidence="9">
    <location>
        <begin position="8"/>
        <end position="240"/>
    </location>
</feature>
<dbReference type="InterPro" id="IPR018528">
    <property type="entry name" value="Preph_deHydtase_CS"/>
</dbReference>
<evidence type="ECO:0000313" key="11">
    <source>
        <dbReference type="EMBL" id="PIA91758.1"/>
    </source>
</evidence>
<dbReference type="Pfam" id="PF01842">
    <property type="entry name" value="ACT"/>
    <property type="match status" value="1"/>
</dbReference>
<evidence type="ECO:0000259" key="10">
    <source>
        <dbReference type="PROSITE" id="PS51671"/>
    </source>
</evidence>
<dbReference type="SUPFAM" id="SSF55021">
    <property type="entry name" value="ACT-like"/>
    <property type="match status" value="1"/>
</dbReference>
<gene>
    <name evidence="11" type="ORF">CB0940_09880</name>
    <name evidence="12" type="ORF">RHO25_010427</name>
</gene>
<feature type="region of interest" description="Disordered" evidence="8">
    <location>
        <begin position="103"/>
        <end position="149"/>
    </location>
</feature>
<evidence type="ECO:0000256" key="2">
    <source>
        <dbReference type="ARBA" id="ARBA00013147"/>
    </source>
</evidence>
<dbReference type="PROSITE" id="PS51171">
    <property type="entry name" value="PREPHENATE_DEHYDR_3"/>
    <property type="match status" value="1"/>
</dbReference>
<dbReference type="Proteomes" id="UP000230605">
    <property type="component" value="Chromosome 7"/>
</dbReference>
<dbReference type="EC" id="4.2.1.51" evidence="2"/>
<evidence type="ECO:0000256" key="1">
    <source>
        <dbReference type="ARBA" id="ARBA00004741"/>
    </source>
</evidence>
<dbReference type="OrthoDB" id="983542at2759"/>
<dbReference type="PIRSF" id="PIRSF001500">
    <property type="entry name" value="Chor_mut_pdt_Ppr"/>
    <property type="match status" value="1"/>
</dbReference>
<protein>
    <recommendedName>
        <fullName evidence="2">prephenate dehydratase</fullName>
        <ecNumber evidence="2">4.2.1.51</ecNumber>
    </recommendedName>
</protein>
<dbReference type="Proteomes" id="UP001302367">
    <property type="component" value="Chromosome 7"/>
</dbReference>
<keyword evidence="14" id="KW-1185">Reference proteome</keyword>
<dbReference type="PANTHER" id="PTHR21022">
    <property type="entry name" value="PREPHENATE DEHYDRATASE P PROTEIN"/>
    <property type="match status" value="1"/>
</dbReference>
<dbReference type="Gene3D" id="3.30.70.260">
    <property type="match status" value="1"/>
</dbReference>
<dbReference type="SUPFAM" id="SSF53850">
    <property type="entry name" value="Periplasmic binding protein-like II"/>
    <property type="match status" value="2"/>
</dbReference>
<evidence type="ECO:0000256" key="5">
    <source>
        <dbReference type="ARBA" id="ARBA00023222"/>
    </source>
</evidence>
<dbReference type="EMBL" id="LKMD01000106">
    <property type="protein sequence ID" value="PIA91758.1"/>
    <property type="molecule type" value="Genomic_DNA"/>
</dbReference>